<dbReference type="EMBL" id="JACCBV010000001">
    <property type="protein sequence ID" value="NYE19461.1"/>
    <property type="molecule type" value="Genomic_DNA"/>
</dbReference>
<name>A0A7Y9KJB0_9MICO</name>
<accession>A0A7Y9KJB0</accession>
<protein>
    <submittedName>
        <fullName evidence="1">Uncharacterized protein</fullName>
    </submittedName>
</protein>
<comment type="caution">
    <text evidence="1">The sequence shown here is derived from an EMBL/GenBank/DDBJ whole genome shotgun (WGS) entry which is preliminary data.</text>
</comment>
<evidence type="ECO:0000313" key="2">
    <source>
        <dbReference type="Proteomes" id="UP000576969"/>
    </source>
</evidence>
<keyword evidence="2" id="KW-1185">Reference proteome</keyword>
<reference evidence="1 2" key="1">
    <citation type="submission" date="2020-07" db="EMBL/GenBank/DDBJ databases">
        <title>Sequencing the genomes of 1000 actinobacteria strains.</title>
        <authorList>
            <person name="Klenk H.-P."/>
        </authorList>
    </citation>
    <scope>NUCLEOTIDE SEQUENCE [LARGE SCALE GENOMIC DNA]</scope>
    <source>
        <strain evidence="1 2">DSM 24662</strain>
    </source>
</reference>
<gene>
    <name evidence="1" type="ORF">BJ991_001489</name>
</gene>
<dbReference type="AlphaFoldDB" id="A0A7Y9KJB0"/>
<organism evidence="1 2">
    <name type="scientific">Microbacterium immunditiarum</name>
    <dbReference type="NCBI Taxonomy" id="337480"/>
    <lineage>
        <taxon>Bacteria</taxon>
        <taxon>Bacillati</taxon>
        <taxon>Actinomycetota</taxon>
        <taxon>Actinomycetes</taxon>
        <taxon>Micrococcales</taxon>
        <taxon>Microbacteriaceae</taxon>
        <taxon>Microbacterium</taxon>
    </lineage>
</organism>
<dbReference type="Proteomes" id="UP000576969">
    <property type="component" value="Unassembled WGS sequence"/>
</dbReference>
<sequence>MTPDAQERNRASQIEATRATLISSTSHAVDEIDKVAAAAAERADELRPRVDTTDPAHLARTAQAWEYNIAPMLAAGRHWMDILRITSEDDLLAIERFAPNWIRANRPPLESEAEITALRVEVANRYATAATDPAVRAAMQAVRDTNTVLDVTRQIAARAANARSASDVASIEVTAILHAHELGVSPSEEHDV</sequence>
<proteinExistence type="predicted"/>
<evidence type="ECO:0000313" key="1">
    <source>
        <dbReference type="EMBL" id="NYE19461.1"/>
    </source>
</evidence>
<dbReference type="RefSeq" id="WP_179488827.1">
    <property type="nucleotide sequence ID" value="NZ_JACCBV010000001.1"/>
</dbReference>